<dbReference type="RefSeq" id="WP_323196016.1">
    <property type="nucleotide sequence ID" value="NZ_JAYGHG010000013.1"/>
</dbReference>
<proteinExistence type="predicted"/>
<sequence length="168" mass="18883">MTEQQKELVMTNIAKMADLDELKLIELSEIHKKIGIDSVGLQNILYSLAGEGYINELPKVINDFNKDEVVIKITHSGINKCLTSNQEKQINLVLTIIAEIAEDNIFKPVGFIEILEKADIDCDKLENIVIFLGKQDYIKNRHKVLKHGSAEIYITDTGIAKGRSFNQG</sequence>
<keyword evidence="2" id="KW-1185">Reference proteome</keyword>
<organism evidence="1 2">
    <name type="scientific">Nodularia harveyana UHCC-0300</name>
    <dbReference type="NCBI Taxonomy" id="2974287"/>
    <lineage>
        <taxon>Bacteria</taxon>
        <taxon>Bacillati</taxon>
        <taxon>Cyanobacteriota</taxon>
        <taxon>Cyanophyceae</taxon>
        <taxon>Nostocales</taxon>
        <taxon>Nodulariaceae</taxon>
        <taxon>Nodularia</taxon>
    </lineage>
</organism>
<accession>A0ABU5UF32</accession>
<comment type="caution">
    <text evidence="1">The sequence shown here is derived from an EMBL/GenBank/DDBJ whole genome shotgun (WGS) entry which is preliminary data.</text>
</comment>
<dbReference type="Proteomes" id="UP001302120">
    <property type="component" value="Unassembled WGS sequence"/>
</dbReference>
<gene>
    <name evidence="1" type="ORF">VB620_10070</name>
</gene>
<reference evidence="1 2" key="1">
    <citation type="submission" date="2023-12" db="EMBL/GenBank/DDBJ databases">
        <title>Baltic Sea Cyanobacteria.</title>
        <authorList>
            <person name="Delbaje E."/>
            <person name="Fewer D.P."/>
            <person name="Shishido T.K."/>
        </authorList>
    </citation>
    <scope>NUCLEOTIDE SEQUENCE [LARGE SCALE GENOMIC DNA]</scope>
    <source>
        <strain evidence="1 2">UHCC-0300</strain>
    </source>
</reference>
<protein>
    <submittedName>
        <fullName evidence="1">Uncharacterized protein</fullName>
    </submittedName>
</protein>
<evidence type="ECO:0000313" key="2">
    <source>
        <dbReference type="Proteomes" id="UP001302120"/>
    </source>
</evidence>
<dbReference type="EMBL" id="JAYGHG010000013">
    <property type="protein sequence ID" value="MEA5581685.1"/>
    <property type="molecule type" value="Genomic_DNA"/>
</dbReference>
<name>A0ABU5UF32_9CYAN</name>
<evidence type="ECO:0000313" key="1">
    <source>
        <dbReference type="EMBL" id="MEA5581685.1"/>
    </source>
</evidence>